<dbReference type="GO" id="GO:0033077">
    <property type="term" value="P:T cell differentiation in thymus"/>
    <property type="evidence" value="ECO:0007669"/>
    <property type="project" value="Ensembl"/>
</dbReference>
<evidence type="ECO:0000256" key="4">
    <source>
        <dbReference type="ARBA" id="ARBA00023067"/>
    </source>
</evidence>
<dbReference type="GO" id="GO:0000794">
    <property type="term" value="C:condensed nuclear chromosome"/>
    <property type="evidence" value="ECO:0007669"/>
    <property type="project" value="Ensembl"/>
</dbReference>
<proteinExistence type="inferred from homology"/>
<dbReference type="GO" id="GO:0051306">
    <property type="term" value="P:mitotic sister chromatid separation"/>
    <property type="evidence" value="ECO:0000318"/>
    <property type="project" value="GO_Central"/>
</dbReference>
<evidence type="ECO:0000256" key="1">
    <source>
        <dbReference type="ARBA" id="ARBA00004123"/>
    </source>
</evidence>
<keyword evidence="5" id="KW-0539">Nucleus</keyword>
<comment type="subcellular location">
    <subcellularLocation>
        <location evidence="1">Nucleus</location>
    </subcellularLocation>
</comment>
<evidence type="ECO:0000313" key="11">
    <source>
        <dbReference type="Ensembl" id="ENSGALP00010008989.1"/>
    </source>
</evidence>
<dbReference type="PANTHER" id="PTHR14324">
    <property type="entry name" value="CONDENSIN-2 COMPLEX SUBUNIT H2"/>
    <property type="match status" value="1"/>
</dbReference>
<comment type="similarity">
    <text evidence="2">Belongs to the CND2 H2 (condensin-2 subunit 2) family.</text>
</comment>
<feature type="domain" description="Condensin-2 complex subunit H2 C-terminal" evidence="9">
    <location>
        <begin position="589"/>
        <end position="717"/>
    </location>
</feature>
<dbReference type="InterPro" id="IPR031737">
    <property type="entry name" value="CNDH2_C"/>
</dbReference>
<dbReference type="GO" id="GO:0000796">
    <property type="term" value="C:condensin complex"/>
    <property type="evidence" value="ECO:0000318"/>
    <property type="project" value="GO_Central"/>
</dbReference>
<dbReference type="InterPro" id="IPR031739">
    <property type="entry name" value="Ncaph2"/>
</dbReference>
<dbReference type="GO" id="GO:1905820">
    <property type="term" value="P:positive regulation of chromosome separation"/>
    <property type="evidence" value="ECO:0007669"/>
    <property type="project" value="Ensembl"/>
</dbReference>
<evidence type="ECO:0000256" key="7">
    <source>
        <dbReference type="SAM" id="MobiDB-lite"/>
    </source>
</evidence>
<evidence type="ECO:0000259" key="10">
    <source>
        <dbReference type="Pfam" id="PF16869"/>
    </source>
</evidence>
<dbReference type="GO" id="GO:0007076">
    <property type="term" value="P:mitotic chromosome condensation"/>
    <property type="evidence" value="ECO:0007669"/>
    <property type="project" value="Ensembl"/>
</dbReference>
<feature type="compositionally biased region" description="Acidic residues" evidence="7">
    <location>
        <begin position="552"/>
        <end position="563"/>
    </location>
</feature>
<dbReference type="GO" id="GO:0003682">
    <property type="term" value="F:chromatin binding"/>
    <property type="evidence" value="ECO:0000318"/>
    <property type="project" value="GO_Central"/>
</dbReference>
<name>A0A8V0XLC3_CHICK</name>
<feature type="domain" description="Condensin II complex subunit H2 middle" evidence="10">
    <location>
        <begin position="263"/>
        <end position="379"/>
    </location>
</feature>
<dbReference type="InterPro" id="IPR031719">
    <property type="entry name" value="H2_M"/>
</dbReference>
<reference evidence="11" key="1">
    <citation type="submission" date="2020-11" db="EMBL/GenBank/DDBJ databases">
        <title>Gallus gallus (Chicken) genome, bGalGal1, GRCg7b, maternal haplotype autosomes + Z &amp; W.</title>
        <authorList>
            <person name="Warren W."/>
            <person name="Formenti G."/>
            <person name="Fedrigo O."/>
            <person name="Haase B."/>
            <person name="Mountcastle J."/>
            <person name="Balacco J."/>
            <person name="Tracey A."/>
            <person name="Schneider V."/>
            <person name="Okimoto R."/>
            <person name="Cheng H."/>
            <person name="Hawken R."/>
            <person name="Howe K."/>
            <person name="Jarvis E.D."/>
        </authorList>
    </citation>
    <scope>NUCLEOTIDE SEQUENCE [LARGE SCALE GENOMIC DNA]</scope>
    <source>
        <strain evidence="11">Broiler</strain>
    </source>
</reference>
<evidence type="ECO:0000256" key="3">
    <source>
        <dbReference type="ARBA" id="ARBA00016903"/>
    </source>
</evidence>
<dbReference type="GO" id="GO:0030054">
    <property type="term" value="C:cell junction"/>
    <property type="evidence" value="ECO:0007669"/>
    <property type="project" value="Ensembl"/>
</dbReference>
<accession>A0A8V0XLC3</accession>
<dbReference type="GO" id="GO:0005654">
    <property type="term" value="C:nucleoplasm"/>
    <property type="evidence" value="ECO:0007669"/>
    <property type="project" value="Ensembl"/>
</dbReference>
<organism evidence="11 12">
    <name type="scientific">Gallus gallus</name>
    <name type="common">Chicken</name>
    <dbReference type="NCBI Taxonomy" id="9031"/>
    <lineage>
        <taxon>Eukaryota</taxon>
        <taxon>Metazoa</taxon>
        <taxon>Chordata</taxon>
        <taxon>Craniata</taxon>
        <taxon>Vertebrata</taxon>
        <taxon>Euteleostomi</taxon>
        <taxon>Archelosauria</taxon>
        <taxon>Archosauria</taxon>
        <taxon>Dinosauria</taxon>
        <taxon>Saurischia</taxon>
        <taxon>Theropoda</taxon>
        <taxon>Coelurosauria</taxon>
        <taxon>Aves</taxon>
        <taxon>Neognathae</taxon>
        <taxon>Galloanserae</taxon>
        <taxon>Galliformes</taxon>
        <taxon>Phasianidae</taxon>
        <taxon>Phasianinae</taxon>
        <taxon>Gallus</taxon>
    </lineage>
</organism>
<dbReference type="GO" id="GO:0051309">
    <property type="term" value="P:female meiosis chromosome separation"/>
    <property type="evidence" value="ECO:0007669"/>
    <property type="project" value="Ensembl"/>
</dbReference>
<dbReference type="AlphaFoldDB" id="A0A8V0XLC3"/>
<gene>
    <name evidence="11" type="primary">NCAPH2</name>
</gene>
<dbReference type="GO" id="GO:0005634">
    <property type="term" value="C:nucleus"/>
    <property type="evidence" value="ECO:0000318"/>
    <property type="project" value="GO_Central"/>
</dbReference>
<evidence type="ECO:0000259" key="8">
    <source>
        <dbReference type="Pfam" id="PF06278"/>
    </source>
</evidence>
<dbReference type="OrthoDB" id="10038475at2759"/>
<evidence type="ECO:0000259" key="9">
    <source>
        <dbReference type="Pfam" id="PF16858"/>
    </source>
</evidence>
<dbReference type="FunCoup" id="A0A8V0XLC3">
    <property type="interactions" value="2947"/>
</dbReference>
<dbReference type="Pfam" id="PF06278">
    <property type="entry name" value="CNDH2_N"/>
    <property type="match status" value="1"/>
</dbReference>
<evidence type="ECO:0000256" key="5">
    <source>
        <dbReference type="ARBA" id="ARBA00023242"/>
    </source>
</evidence>
<sequence>MDGASTASLGSSSSTSPLSLSRPSPSHPTSISSPSTSNHFPLFCCYPLFQRVGRGLVMWLGWITQSDVGILEVFPNLNDSMTLQQPIAGKHQPERPGVWREHSGQLTIPNCAQPAAAAMEDVESRFAHLLQPIRDLTKNWEVDVAAQLGEYLEELDQICISFDGGKTTMNFIEAALLIQGSACIYSKKVEYLYSLVYQALDSISNKKRERQPCSVGPDGKDADATFGMEKEEFLSLDDISNTSQASVDLKMDHQPNAVNVVPLTPMSLVPPEEAEKINNPLFSRKGEILASRKDFRMNTCTPHTSGAFMLELAGLSPTCLQDRHREENNATGAVGAQSSVIGGRESLRVSTGAMPVQALNFSDDGGAAGPDDDHDGGDDLPVDPENNMEVTPAANEHIEPQRSVPQVKGYVLRQRAPAEDLQPHIKEMLDPWQSLDPFGDSEDKPFRKGRPFLVPHGMDDVVGSKRKRKGPRKLQDFLKWFSATYNNSADCRKSRRKGPTFADLEVLYWKQQKERFVAQRKLQSRMGPPLSLPPEHEEEEEELDALEKERGEEDGEAADDFVEHEDIQEEDVENLVEKAMAPCDADALSYEELVRKNVELFIANSQRYVQETELSQHVRLWEEKMGPALQEQEERTAFDIHSYGDRLAARFGSLGEWQSFASLVAGQPPFEVCRYMLASLQLANDYTVEVAQDPGLEEAVDTVRLRLLTRERAHERFRTYLAPSARQ</sequence>
<feature type="region of interest" description="Disordered" evidence="7">
    <location>
        <begin position="520"/>
        <end position="563"/>
    </location>
</feature>
<keyword evidence="4" id="KW-0226">DNA condensation</keyword>
<evidence type="ECO:0000313" key="12">
    <source>
        <dbReference type="Proteomes" id="UP000000539"/>
    </source>
</evidence>
<dbReference type="Pfam" id="PF16869">
    <property type="entry name" value="CNDH2_M"/>
    <property type="match status" value="1"/>
</dbReference>
<dbReference type="InterPro" id="IPR009378">
    <property type="entry name" value="H2_N"/>
</dbReference>
<dbReference type="GO" id="GO:0010032">
    <property type="term" value="P:meiotic chromosome condensation"/>
    <property type="evidence" value="ECO:0000318"/>
    <property type="project" value="GO_Central"/>
</dbReference>
<feature type="compositionally biased region" description="Acidic residues" evidence="7">
    <location>
        <begin position="370"/>
        <end position="382"/>
    </location>
</feature>
<reference evidence="11" key="3">
    <citation type="submission" date="2025-09" db="UniProtKB">
        <authorList>
            <consortium name="Ensembl"/>
        </authorList>
    </citation>
    <scope>IDENTIFICATION</scope>
    <source>
        <strain evidence="11">broiler</strain>
    </source>
</reference>
<evidence type="ECO:0000256" key="2">
    <source>
        <dbReference type="ARBA" id="ARBA00007844"/>
    </source>
</evidence>
<dbReference type="PANTHER" id="PTHR14324:SF3">
    <property type="entry name" value="CONDENSIN-2 COMPLEX SUBUNIT H2"/>
    <property type="match status" value="1"/>
</dbReference>
<dbReference type="GO" id="GO:0045171">
    <property type="term" value="C:intercellular bridge"/>
    <property type="evidence" value="ECO:0007669"/>
    <property type="project" value="Ensembl"/>
</dbReference>
<dbReference type="Pfam" id="PF16858">
    <property type="entry name" value="CNDH2_C"/>
    <property type="match status" value="1"/>
</dbReference>
<dbReference type="GO" id="GO:0051984">
    <property type="term" value="P:positive regulation of chromosome segregation"/>
    <property type="evidence" value="ECO:0007669"/>
    <property type="project" value="Ensembl"/>
</dbReference>
<feature type="region of interest" description="Disordered" evidence="7">
    <location>
        <begin position="1"/>
        <end position="36"/>
    </location>
</feature>
<keyword evidence="12" id="KW-1185">Reference proteome</keyword>
<feature type="domain" description="Condensin II complex subunit H2 N-terminal" evidence="8">
    <location>
        <begin position="124"/>
        <end position="239"/>
    </location>
</feature>
<dbReference type="GeneTree" id="ENSGT00390000014443"/>
<protein>
    <recommendedName>
        <fullName evidence="3">Condensin-2 complex subunit H2</fullName>
    </recommendedName>
    <alternativeName>
        <fullName evidence="6">Non-SMC condensin II complex subunit H2</fullName>
    </alternativeName>
</protein>
<feature type="region of interest" description="Disordered" evidence="7">
    <location>
        <begin position="359"/>
        <end position="382"/>
    </location>
</feature>
<reference evidence="11" key="2">
    <citation type="submission" date="2025-08" db="UniProtKB">
        <authorList>
            <consortium name="Ensembl"/>
        </authorList>
    </citation>
    <scope>IDENTIFICATION</scope>
    <source>
        <strain evidence="11">broiler</strain>
    </source>
</reference>
<evidence type="ECO:0000256" key="6">
    <source>
        <dbReference type="ARBA" id="ARBA00030479"/>
    </source>
</evidence>
<dbReference type="Proteomes" id="UP000000539">
    <property type="component" value="Chromosome 1"/>
</dbReference>
<dbReference type="Ensembl" id="ENSGALT00010015362.1">
    <property type="protein sequence ID" value="ENSGALP00010008989.1"/>
    <property type="gene ID" value="ENSGALG00010006457.1"/>
</dbReference>